<sequence>MIISTNRKGIARHLGFPYSRTSCVEGGSNFKKVPARGREHYNDIYGESFECRQVERQVFFLFRGVIDSVRKGSSNRYYSRISCRYRCKYRRQRNQSKSICPKC</sequence>
<reference evidence="1" key="1">
    <citation type="journal article" date="2015" name="Nat. Genet.">
        <title>The pineapple genome and the evolution of CAM photosynthesis.</title>
        <authorList>
            <person name="Ming R."/>
            <person name="VanBuren R."/>
            <person name="Wai C.M."/>
            <person name="Tang H."/>
            <person name="Schatz M.C."/>
            <person name="Bowers J.E."/>
            <person name="Lyons E."/>
            <person name="Wang M.L."/>
            <person name="Chen J."/>
            <person name="Biggers E."/>
            <person name="Zhang J."/>
            <person name="Huang L."/>
            <person name="Zhang L."/>
            <person name="Miao W."/>
            <person name="Zhang J."/>
            <person name="Ye Z."/>
            <person name="Miao C."/>
            <person name="Lin Z."/>
            <person name="Wang H."/>
            <person name="Zhou H."/>
            <person name="Yim W.C."/>
            <person name="Priest H.D."/>
            <person name="Zheng C."/>
            <person name="Woodhouse M."/>
            <person name="Edger P.P."/>
            <person name="Guyot R."/>
            <person name="Guo H.B."/>
            <person name="Guo H."/>
            <person name="Zheng G."/>
            <person name="Singh R."/>
            <person name="Sharma A."/>
            <person name="Min X."/>
            <person name="Zheng Y."/>
            <person name="Lee H."/>
            <person name="Gurtowski J."/>
            <person name="Sedlazeck F.J."/>
            <person name="Harkess A."/>
            <person name="McKain M.R."/>
            <person name="Liao Z."/>
            <person name="Fang J."/>
            <person name="Liu J."/>
            <person name="Zhang X."/>
            <person name="Zhang Q."/>
            <person name="Hu W."/>
            <person name="Qin Y."/>
            <person name="Wang K."/>
            <person name="Chen L.Y."/>
            <person name="Shirley N."/>
            <person name="Lin Y.R."/>
            <person name="Liu L.Y."/>
            <person name="Hernandez A.G."/>
            <person name="Wright C.L."/>
            <person name="Bulone V."/>
            <person name="Tuskan G.A."/>
            <person name="Heath K."/>
            <person name="Zee F."/>
            <person name="Moore P.H."/>
            <person name="Sunkar R."/>
            <person name="Leebens-Mack J.H."/>
            <person name="Mockler T."/>
            <person name="Bennetzen J.L."/>
            <person name="Freeling M."/>
            <person name="Sankoff D."/>
            <person name="Paterson A.H."/>
            <person name="Zhu X."/>
            <person name="Yang X."/>
            <person name="Smith J.A."/>
            <person name="Cushman J.C."/>
            <person name="Paull R.E."/>
            <person name="Yu Q."/>
        </authorList>
    </citation>
    <scope>NUCLEOTIDE SEQUENCE [LARGE SCALE GENOMIC DNA]</scope>
    <source>
        <strain evidence="1">cv. F153</strain>
    </source>
</reference>
<keyword evidence="1" id="KW-1185">Reference proteome</keyword>
<gene>
    <name evidence="2" type="primary">LOC109718811</name>
</gene>
<evidence type="ECO:0000313" key="1">
    <source>
        <dbReference type="Proteomes" id="UP000515123"/>
    </source>
</evidence>
<dbReference type="AlphaFoldDB" id="A0A6P5FWU3"/>
<protein>
    <submittedName>
        <fullName evidence="2">Uncharacterized protein LOC109718811</fullName>
    </submittedName>
</protein>
<accession>A0A6P5FWU3</accession>
<proteinExistence type="predicted"/>
<dbReference type="Proteomes" id="UP000515123">
    <property type="component" value="Linkage group 12"/>
</dbReference>
<dbReference type="RefSeq" id="XP_020100816.1">
    <property type="nucleotide sequence ID" value="XM_020245227.1"/>
</dbReference>
<dbReference type="GeneID" id="109718811"/>
<reference evidence="2" key="2">
    <citation type="submission" date="2025-08" db="UniProtKB">
        <authorList>
            <consortium name="RefSeq"/>
        </authorList>
    </citation>
    <scope>IDENTIFICATION</scope>
    <source>
        <tissue evidence="2">Leaf</tissue>
    </source>
</reference>
<name>A0A6P5FWU3_ANACO</name>
<organism evidence="1 2">
    <name type="scientific">Ananas comosus</name>
    <name type="common">Pineapple</name>
    <name type="synonym">Ananas ananas</name>
    <dbReference type="NCBI Taxonomy" id="4615"/>
    <lineage>
        <taxon>Eukaryota</taxon>
        <taxon>Viridiplantae</taxon>
        <taxon>Streptophyta</taxon>
        <taxon>Embryophyta</taxon>
        <taxon>Tracheophyta</taxon>
        <taxon>Spermatophyta</taxon>
        <taxon>Magnoliopsida</taxon>
        <taxon>Liliopsida</taxon>
        <taxon>Poales</taxon>
        <taxon>Bromeliaceae</taxon>
        <taxon>Bromelioideae</taxon>
        <taxon>Ananas</taxon>
    </lineage>
</organism>
<evidence type="ECO:0000313" key="2">
    <source>
        <dbReference type="RefSeq" id="XP_020100816.1"/>
    </source>
</evidence>